<dbReference type="NCBIfam" id="TIGR02383">
    <property type="entry name" value="Hfq"/>
    <property type="match status" value="1"/>
</dbReference>
<dbReference type="GO" id="GO:0003723">
    <property type="term" value="F:RNA binding"/>
    <property type="evidence" value="ECO:0007669"/>
    <property type="project" value="UniProtKB-UniRule"/>
</dbReference>
<comment type="subunit">
    <text evidence="3">Homohexamer.</text>
</comment>
<comment type="similarity">
    <text evidence="3">Belongs to the Hfq family.</text>
</comment>
<accession>A0A2G5NS91</accession>
<dbReference type="EMBL" id="MJBI02000001">
    <property type="protein sequence ID" value="RAI82751.1"/>
    <property type="molecule type" value="Genomic_DNA"/>
</dbReference>
<evidence type="ECO:0000256" key="1">
    <source>
        <dbReference type="ARBA" id="ARBA00022884"/>
    </source>
</evidence>
<dbReference type="SUPFAM" id="SSF50182">
    <property type="entry name" value="Sm-like ribonucleoproteins"/>
    <property type="match status" value="1"/>
</dbReference>
<keyword evidence="6" id="KW-1185">Reference proteome</keyword>
<dbReference type="CDD" id="cd01716">
    <property type="entry name" value="Hfq"/>
    <property type="match status" value="1"/>
</dbReference>
<sequence>MTNSGNLQDAFLDKYKTSGTELTVFLTNGFQMKGTVLDFDKYVILLKVGEKENLIYKHAISTFVE</sequence>
<keyword evidence="1 3" id="KW-0694">RNA-binding</keyword>
<dbReference type="Gene3D" id="2.30.30.100">
    <property type="match status" value="1"/>
</dbReference>
<dbReference type="PROSITE" id="PS52002">
    <property type="entry name" value="SM"/>
    <property type="match status" value="1"/>
</dbReference>
<dbReference type="Pfam" id="PF17209">
    <property type="entry name" value="Hfq"/>
    <property type="match status" value="1"/>
</dbReference>
<name>A0A2G5NS91_9STAP</name>
<gene>
    <name evidence="3 5" type="primary">hfq</name>
    <name evidence="5" type="ORF">BFS35_003450</name>
</gene>
<dbReference type="GO" id="GO:0045974">
    <property type="term" value="P:regulation of translation, ncRNA-mediated"/>
    <property type="evidence" value="ECO:0007669"/>
    <property type="project" value="TreeGrafter"/>
</dbReference>
<protein>
    <recommendedName>
        <fullName evidence="3">RNA-binding protein Hfq</fullName>
    </recommendedName>
</protein>
<evidence type="ECO:0000259" key="4">
    <source>
        <dbReference type="PROSITE" id="PS52002"/>
    </source>
</evidence>
<dbReference type="PANTHER" id="PTHR34772:SF1">
    <property type="entry name" value="RNA-BINDING PROTEIN HFQ"/>
    <property type="match status" value="1"/>
</dbReference>
<comment type="function">
    <text evidence="3">RNA chaperone that binds small regulatory RNA (sRNAs) and mRNAs to facilitate mRNA translational regulation in response to envelope stress, environmental stress and changes in metabolite concentrations. Also binds with high specificity to tRNAs.</text>
</comment>
<dbReference type="InterPro" id="IPR005001">
    <property type="entry name" value="Hfq"/>
</dbReference>
<evidence type="ECO:0000256" key="2">
    <source>
        <dbReference type="ARBA" id="ARBA00023016"/>
    </source>
</evidence>
<dbReference type="AlphaFoldDB" id="A0A2G5NS91"/>
<organism evidence="5 6">
    <name type="scientific">Macrococcoides goetzii</name>
    <dbReference type="NCBI Taxonomy" id="1891097"/>
    <lineage>
        <taxon>Bacteria</taxon>
        <taxon>Bacillati</taxon>
        <taxon>Bacillota</taxon>
        <taxon>Bacilli</taxon>
        <taxon>Bacillales</taxon>
        <taxon>Staphylococcaceae</taxon>
        <taxon>Macrococcoides</taxon>
    </lineage>
</organism>
<dbReference type="RefSeq" id="WP_099577820.1">
    <property type="nucleotide sequence ID" value="NZ_MJBI02000001.1"/>
</dbReference>
<dbReference type="InterPro" id="IPR047575">
    <property type="entry name" value="Sm"/>
</dbReference>
<dbReference type="GO" id="GO:0006355">
    <property type="term" value="P:regulation of DNA-templated transcription"/>
    <property type="evidence" value="ECO:0007669"/>
    <property type="project" value="InterPro"/>
</dbReference>
<dbReference type="PANTHER" id="PTHR34772">
    <property type="entry name" value="RNA-BINDING PROTEIN HFQ"/>
    <property type="match status" value="1"/>
</dbReference>
<dbReference type="GO" id="GO:0005829">
    <property type="term" value="C:cytosol"/>
    <property type="evidence" value="ECO:0007669"/>
    <property type="project" value="TreeGrafter"/>
</dbReference>
<reference evidence="5 6" key="1">
    <citation type="journal article" date="2018" name="Front. Microbiol.">
        <title>Description and Comparative Genomics of Macrococcus caseolyticus subsp. hominis subsp. nov., Macrococcus goetzii sp. nov., Macrococcus epidermidis sp. nov., and Macrococcus bohemicus sp. nov., Novel Macrococci From Human Clinical Material With Virulence Potential and Suspected Uptake of Foreign DNA by Natural Transformation.</title>
        <authorList>
            <person name="Maslanova I."/>
            <person name="Wertheimer Z."/>
            <person name="Sedlacek I."/>
            <person name="Svec P."/>
            <person name="Indrakova A."/>
            <person name="Kovarovic V."/>
            <person name="Schumann P."/>
            <person name="Sproer C."/>
            <person name="Kralova S."/>
            <person name="Sedo O."/>
            <person name="Kristofova L."/>
            <person name="Vrbovska V."/>
            <person name="Fuzik T."/>
            <person name="Petras P."/>
            <person name="Zdrahal Z."/>
            <person name="Ruzickova V."/>
            <person name="Doskar J."/>
            <person name="Pantucek R."/>
        </authorList>
    </citation>
    <scope>NUCLEOTIDE SEQUENCE [LARGE SCALE GENOMIC DNA]</scope>
    <source>
        <strain evidence="5 6">CCM 4927</strain>
    </source>
</reference>
<feature type="domain" description="Sm" evidence="4">
    <location>
        <begin position="9"/>
        <end position="65"/>
    </location>
</feature>
<evidence type="ECO:0000256" key="3">
    <source>
        <dbReference type="HAMAP-Rule" id="MF_00436"/>
    </source>
</evidence>
<evidence type="ECO:0000313" key="6">
    <source>
        <dbReference type="Proteomes" id="UP000229523"/>
    </source>
</evidence>
<evidence type="ECO:0000313" key="5">
    <source>
        <dbReference type="EMBL" id="RAI82751.1"/>
    </source>
</evidence>
<comment type="caution">
    <text evidence="5">The sequence shown here is derived from an EMBL/GenBank/DDBJ whole genome shotgun (WGS) entry which is preliminary data.</text>
</comment>
<dbReference type="GO" id="GO:0043487">
    <property type="term" value="P:regulation of RNA stability"/>
    <property type="evidence" value="ECO:0007669"/>
    <property type="project" value="TreeGrafter"/>
</dbReference>
<dbReference type="HAMAP" id="MF_00436">
    <property type="entry name" value="Hfq"/>
    <property type="match status" value="1"/>
</dbReference>
<proteinExistence type="inferred from homology"/>
<dbReference type="Proteomes" id="UP000229523">
    <property type="component" value="Unassembled WGS sequence"/>
</dbReference>
<keyword evidence="2 3" id="KW-0346">Stress response</keyword>
<dbReference type="InterPro" id="IPR010920">
    <property type="entry name" value="LSM_dom_sf"/>
</dbReference>